<feature type="transmembrane region" description="Helical" evidence="1">
    <location>
        <begin position="38"/>
        <end position="63"/>
    </location>
</feature>
<dbReference type="Proteomes" id="UP001216150">
    <property type="component" value="Unassembled WGS sequence"/>
</dbReference>
<accession>A0AAD6GSE0</accession>
<evidence type="ECO:0000313" key="2">
    <source>
        <dbReference type="EMBL" id="KAJ5585712.1"/>
    </source>
</evidence>
<name>A0AAD6GSE0_9EURO</name>
<feature type="transmembrane region" description="Helical" evidence="1">
    <location>
        <begin position="7"/>
        <end position="26"/>
    </location>
</feature>
<reference evidence="2 3" key="1">
    <citation type="journal article" date="2023" name="IMA Fungus">
        <title>Comparative genomic study of the Penicillium genus elucidates a diverse pangenome and 15 lateral gene transfer events.</title>
        <authorList>
            <person name="Petersen C."/>
            <person name="Sorensen T."/>
            <person name="Nielsen M.R."/>
            <person name="Sondergaard T.E."/>
            <person name="Sorensen J.L."/>
            <person name="Fitzpatrick D.A."/>
            <person name="Frisvad J.C."/>
            <person name="Nielsen K.L."/>
        </authorList>
    </citation>
    <scope>NUCLEOTIDE SEQUENCE [LARGE SCALE GENOMIC DNA]</scope>
    <source>
        <strain evidence="2 3">IBT 29057</strain>
    </source>
</reference>
<sequence>MIERQIALLLNDMLVLVLGGFIPYSLLASKVFQTVNELSHLLVVIPIAWSALQSSGLSVLLVCNMLRPMSY</sequence>
<proteinExistence type="predicted"/>
<comment type="caution">
    <text evidence="2">The sequence shown here is derived from an EMBL/GenBank/DDBJ whole genome shotgun (WGS) entry which is preliminary data.</text>
</comment>
<dbReference type="EMBL" id="JAQJAC010000004">
    <property type="protein sequence ID" value="KAJ5585712.1"/>
    <property type="molecule type" value="Genomic_DNA"/>
</dbReference>
<organism evidence="2 3">
    <name type="scientific">Penicillium hetheringtonii</name>
    <dbReference type="NCBI Taxonomy" id="911720"/>
    <lineage>
        <taxon>Eukaryota</taxon>
        <taxon>Fungi</taxon>
        <taxon>Dikarya</taxon>
        <taxon>Ascomycota</taxon>
        <taxon>Pezizomycotina</taxon>
        <taxon>Eurotiomycetes</taxon>
        <taxon>Eurotiomycetidae</taxon>
        <taxon>Eurotiales</taxon>
        <taxon>Aspergillaceae</taxon>
        <taxon>Penicillium</taxon>
    </lineage>
</organism>
<dbReference type="AlphaFoldDB" id="A0AAD6GSE0"/>
<evidence type="ECO:0000313" key="3">
    <source>
        <dbReference type="Proteomes" id="UP001216150"/>
    </source>
</evidence>
<protein>
    <submittedName>
        <fullName evidence="2">Uncharacterized protein</fullName>
    </submittedName>
</protein>
<keyword evidence="3" id="KW-1185">Reference proteome</keyword>
<evidence type="ECO:0000256" key="1">
    <source>
        <dbReference type="SAM" id="Phobius"/>
    </source>
</evidence>
<keyword evidence="1" id="KW-0812">Transmembrane</keyword>
<keyword evidence="1" id="KW-1133">Transmembrane helix</keyword>
<gene>
    <name evidence="2" type="ORF">N7450_005499</name>
</gene>
<keyword evidence="1" id="KW-0472">Membrane</keyword>